<keyword evidence="3" id="KW-0732">Signal</keyword>
<dbReference type="SMART" id="SM00110">
    <property type="entry name" value="C1Q"/>
    <property type="match status" value="1"/>
</dbReference>
<protein>
    <recommendedName>
        <fullName evidence="4">C1q domain-containing protein</fullName>
    </recommendedName>
</protein>
<dbReference type="AlphaFoldDB" id="A0A8W8LPX1"/>
<sequence length="185" mass="20848">MHHMLHRKSYIFNNKHSINAFRIKDRQDKFKFFKSMNRANVIATLVIVSAVIQQGLSDPAIAFSAVLSTNTHLGNDDAIKYDKVLTNLGNGYDKWCGHFVVPKKGVYVFSCSVMATNPNHITVGIIKNGKTILGVASQRGWESSSRIVILSMDKGDRVWVRRLAHDRNIMANYNSFSGYLISTEK</sequence>
<comment type="subcellular location">
    <subcellularLocation>
        <location evidence="1">Secreted</location>
    </subcellularLocation>
</comment>
<dbReference type="InterPro" id="IPR050822">
    <property type="entry name" value="Cerebellin_Synaptic_Org"/>
</dbReference>
<dbReference type="EnsemblMetazoa" id="G29132.1">
    <property type="protein sequence ID" value="G29132.1:cds"/>
    <property type="gene ID" value="G29132"/>
</dbReference>
<evidence type="ECO:0000256" key="1">
    <source>
        <dbReference type="ARBA" id="ARBA00004613"/>
    </source>
</evidence>
<accession>A0A8W8LPX1</accession>
<keyword evidence="6" id="KW-1185">Reference proteome</keyword>
<keyword evidence="2" id="KW-0964">Secreted</keyword>
<reference evidence="5" key="1">
    <citation type="submission" date="2022-08" db="UniProtKB">
        <authorList>
            <consortium name="EnsemblMetazoa"/>
        </authorList>
    </citation>
    <scope>IDENTIFICATION</scope>
    <source>
        <strain evidence="5">05x7-T-G4-1.051#20</strain>
    </source>
</reference>
<dbReference type="GO" id="GO:0005576">
    <property type="term" value="C:extracellular region"/>
    <property type="evidence" value="ECO:0007669"/>
    <property type="project" value="UniProtKB-SubCell"/>
</dbReference>
<dbReference type="PANTHER" id="PTHR22923:SF116">
    <property type="entry name" value="C1Q DOMAIN-CONTAINING PROTEIN"/>
    <property type="match status" value="1"/>
</dbReference>
<dbReference type="Pfam" id="PF00386">
    <property type="entry name" value="C1q"/>
    <property type="match status" value="1"/>
</dbReference>
<evidence type="ECO:0000256" key="3">
    <source>
        <dbReference type="ARBA" id="ARBA00022729"/>
    </source>
</evidence>
<proteinExistence type="predicted"/>
<dbReference type="Gene3D" id="2.60.120.40">
    <property type="match status" value="1"/>
</dbReference>
<dbReference type="InterPro" id="IPR001073">
    <property type="entry name" value="C1q_dom"/>
</dbReference>
<dbReference type="SUPFAM" id="SSF49842">
    <property type="entry name" value="TNF-like"/>
    <property type="match status" value="1"/>
</dbReference>
<dbReference type="PANTHER" id="PTHR22923">
    <property type="entry name" value="CEREBELLIN-RELATED"/>
    <property type="match status" value="1"/>
</dbReference>
<organism evidence="5 6">
    <name type="scientific">Magallana gigas</name>
    <name type="common">Pacific oyster</name>
    <name type="synonym">Crassostrea gigas</name>
    <dbReference type="NCBI Taxonomy" id="29159"/>
    <lineage>
        <taxon>Eukaryota</taxon>
        <taxon>Metazoa</taxon>
        <taxon>Spiralia</taxon>
        <taxon>Lophotrochozoa</taxon>
        <taxon>Mollusca</taxon>
        <taxon>Bivalvia</taxon>
        <taxon>Autobranchia</taxon>
        <taxon>Pteriomorphia</taxon>
        <taxon>Ostreida</taxon>
        <taxon>Ostreoidea</taxon>
        <taxon>Ostreidae</taxon>
        <taxon>Magallana</taxon>
    </lineage>
</organism>
<evidence type="ECO:0000256" key="2">
    <source>
        <dbReference type="ARBA" id="ARBA00022525"/>
    </source>
</evidence>
<evidence type="ECO:0000313" key="5">
    <source>
        <dbReference type="EnsemblMetazoa" id="G29132.1:cds"/>
    </source>
</evidence>
<name>A0A8W8LPX1_MAGGI</name>
<evidence type="ECO:0000313" key="6">
    <source>
        <dbReference type="Proteomes" id="UP000005408"/>
    </source>
</evidence>
<dbReference type="PRINTS" id="PR00007">
    <property type="entry name" value="COMPLEMNTC1Q"/>
</dbReference>
<dbReference type="Proteomes" id="UP000005408">
    <property type="component" value="Unassembled WGS sequence"/>
</dbReference>
<dbReference type="InterPro" id="IPR008983">
    <property type="entry name" value="Tumour_necrosis_fac-like_dom"/>
</dbReference>
<feature type="domain" description="C1q" evidence="4">
    <location>
        <begin position="56"/>
        <end position="185"/>
    </location>
</feature>
<dbReference type="PROSITE" id="PS50871">
    <property type="entry name" value="C1Q"/>
    <property type="match status" value="1"/>
</dbReference>
<evidence type="ECO:0000259" key="4">
    <source>
        <dbReference type="PROSITE" id="PS50871"/>
    </source>
</evidence>